<dbReference type="EMBL" id="RCBY01000015">
    <property type="protein sequence ID" value="RQH52772.1"/>
    <property type="molecule type" value="Genomic_DNA"/>
</dbReference>
<keyword evidence="1" id="KW-0472">Membrane</keyword>
<evidence type="ECO:0000313" key="2">
    <source>
        <dbReference type="EMBL" id="RQH52772.1"/>
    </source>
</evidence>
<gene>
    <name evidence="2" type="ORF">D5R40_04645</name>
</gene>
<dbReference type="Proteomes" id="UP000269154">
    <property type="component" value="Unassembled WGS sequence"/>
</dbReference>
<keyword evidence="1" id="KW-0812">Transmembrane</keyword>
<organism evidence="2 3">
    <name type="scientific">Okeania hirsuta</name>
    <dbReference type="NCBI Taxonomy" id="1458930"/>
    <lineage>
        <taxon>Bacteria</taxon>
        <taxon>Bacillati</taxon>
        <taxon>Cyanobacteriota</taxon>
        <taxon>Cyanophyceae</taxon>
        <taxon>Oscillatoriophycideae</taxon>
        <taxon>Oscillatoriales</taxon>
        <taxon>Microcoleaceae</taxon>
        <taxon>Okeania</taxon>
    </lineage>
</organism>
<keyword evidence="3" id="KW-1185">Reference proteome</keyword>
<keyword evidence="1" id="KW-1133">Transmembrane helix</keyword>
<feature type="transmembrane region" description="Helical" evidence="1">
    <location>
        <begin position="38"/>
        <end position="58"/>
    </location>
</feature>
<sequence length="59" mass="6580">MSITSSRVLIIPQLLSNKKGKKISEIIPKRKIGIGKNLLIESLGLVFGKFIFIIIYVLP</sequence>
<protein>
    <submittedName>
        <fullName evidence="2">Uncharacterized protein</fullName>
    </submittedName>
</protein>
<accession>A0A3N6PST8</accession>
<name>A0A3N6PST8_9CYAN</name>
<evidence type="ECO:0000256" key="1">
    <source>
        <dbReference type="SAM" id="Phobius"/>
    </source>
</evidence>
<comment type="caution">
    <text evidence="2">The sequence shown here is derived from an EMBL/GenBank/DDBJ whole genome shotgun (WGS) entry which is preliminary data.</text>
</comment>
<proteinExistence type="predicted"/>
<reference evidence="2 3" key="1">
    <citation type="journal article" date="2018" name="ACS Chem. Biol.">
        <title>Ketoreductase domain dysfunction expands chemodiversity: malyngamide biosynthesis in the cyanobacterium Okeania hirsuta.</title>
        <authorList>
            <person name="Moss N.A."/>
            <person name="Leao T."/>
            <person name="Rankin M."/>
            <person name="McCullough T.M."/>
            <person name="Qu P."/>
            <person name="Korobeynikov A."/>
            <person name="Smith J.L."/>
            <person name="Gerwick L."/>
            <person name="Gerwick W.H."/>
        </authorList>
    </citation>
    <scope>NUCLEOTIDE SEQUENCE [LARGE SCALE GENOMIC DNA]</scope>
    <source>
        <strain evidence="2 3">PAB10Feb10-1</strain>
    </source>
</reference>
<dbReference type="AlphaFoldDB" id="A0A3N6PST8"/>
<evidence type="ECO:0000313" key="3">
    <source>
        <dbReference type="Proteomes" id="UP000269154"/>
    </source>
</evidence>